<evidence type="ECO:0000313" key="4">
    <source>
        <dbReference type="Proteomes" id="UP000660729"/>
    </source>
</evidence>
<evidence type="ECO:0000313" key="3">
    <source>
        <dbReference type="EMBL" id="KAF7186887.1"/>
    </source>
</evidence>
<keyword evidence="4" id="KW-1185">Reference proteome</keyword>
<evidence type="ECO:0000256" key="1">
    <source>
        <dbReference type="SAM" id="MobiDB-lite"/>
    </source>
</evidence>
<keyword evidence="2" id="KW-0732">Signal</keyword>
<accession>A0A8H6RAF3</accession>
<dbReference type="AlphaFoldDB" id="A0A8H6RAF3"/>
<evidence type="ECO:0000256" key="2">
    <source>
        <dbReference type="SAM" id="SignalP"/>
    </source>
</evidence>
<feature type="signal peptide" evidence="2">
    <location>
        <begin position="1"/>
        <end position="19"/>
    </location>
</feature>
<comment type="caution">
    <text evidence="3">The sequence shown here is derived from an EMBL/GenBank/DDBJ whole genome shotgun (WGS) entry which is preliminary data.</text>
</comment>
<feature type="compositionally biased region" description="Low complexity" evidence="1">
    <location>
        <begin position="131"/>
        <end position="160"/>
    </location>
</feature>
<organism evidence="3 4">
    <name type="scientific">Pseudocercospora fuligena</name>
    <dbReference type="NCBI Taxonomy" id="685502"/>
    <lineage>
        <taxon>Eukaryota</taxon>
        <taxon>Fungi</taxon>
        <taxon>Dikarya</taxon>
        <taxon>Ascomycota</taxon>
        <taxon>Pezizomycotina</taxon>
        <taxon>Dothideomycetes</taxon>
        <taxon>Dothideomycetidae</taxon>
        <taxon>Mycosphaerellales</taxon>
        <taxon>Mycosphaerellaceae</taxon>
        <taxon>Pseudocercospora</taxon>
    </lineage>
</organism>
<dbReference type="EMBL" id="JABCIY010000245">
    <property type="protein sequence ID" value="KAF7186887.1"/>
    <property type="molecule type" value="Genomic_DNA"/>
</dbReference>
<gene>
    <name evidence="3" type="ORF">HII31_11847</name>
</gene>
<dbReference type="Proteomes" id="UP000660729">
    <property type="component" value="Unassembled WGS sequence"/>
</dbReference>
<feature type="region of interest" description="Disordered" evidence="1">
    <location>
        <begin position="119"/>
        <end position="160"/>
    </location>
</feature>
<proteinExistence type="predicted"/>
<sequence>MHATKVAAILAFCAAQGLAAPVNVLDVIRPGGGGLGGIHKFPMLPKRTVVETTSTGDAATDAKVAEELKNAEPALKAGMQDVASLAEDEASALPDLLDALEAAVAPLIQMGNVMEQEAATVEQAEVEGQAEADAAAAPATDASTASTGSTAAAPATGAAAGTVSKRDPLLGLIAPVLDTVGKLVSKRQEMRELERRKISPDGIAGIVDGLGNLGGSIIGLFDKRSEEMLELQRRKFSGDAIGGVIDGVGNLGSSIIGLFDKREEEMEMLEKRLVPVNPRRGGLIGVFD</sequence>
<reference evidence="3" key="1">
    <citation type="submission" date="2020-04" db="EMBL/GenBank/DDBJ databases">
        <title>Draft genome resource of the tomato pathogen Pseudocercospora fuligena.</title>
        <authorList>
            <person name="Zaccaron A."/>
        </authorList>
    </citation>
    <scope>NUCLEOTIDE SEQUENCE</scope>
    <source>
        <strain evidence="3">PF001</strain>
    </source>
</reference>
<feature type="chain" id="PRO_5034688219" evidence="2">
    <location>
        <begin position="20"/>
        <end position="288"/>
    </location>
</feature>
<name>A0A8H6RAF3_9PEZI</name>
<protein>
    <submittedName>
        <fullName evidence="3">Uncharacterized protein</fullName>
    </submittedName>
</protein>
<dbReference type="OrthoDB" id="3650556at2759"/>